<evidence type="ECO:0000313" key="1">
    <source>
        <dbReference type="EMBL" id="AMD85771.1"/>
    </source>
</evidence>
<name>A0AAX2H271_9FLAO</name>
<dbReference type="Proteomes" id="UP000065822">
    <property type="component" value="Chromosome"/>
</dbReference>
<evidence type="ECO:0000313" key="4">
    <source>
        <dbReference type="Proteomes" id="UP000215539"/>
    </source>
</evidence>
<dbReference type="RefSeq" id="WP_066430677.1">
    <property type="nucleotide sequence ID" value="NZ_CP014227.1"/>
</dbReference>
<evidence type="ECO:0000313" key="2">
    <source>
        <dbReference type="EMBL" id="SNV15954.1"/>
    </source>
</evidence>
<reference evidence="2 4" key="2">
    <citation type="submission" date="2017-06" db="EMBL/GenBank/DDBJ databases">
        <authorList>
            <consortium name="Pathogen Informatics"/>
        </authorList>
    </citation>
    <scope>NUCLEOTIDE SEQUENCE [LARGE SCALE GENOMIC DNA]</scope>
    <source>
        <strain evidence="2 4">NCTC12947</strain>
    </source>
</reference>
<sequence>MYVKQKIVLLIAFIGGVLLTGGLQAQITVYGTLTDHNKHPLVGVRVDVEGDSIRTHTDAEGKYSLTVRRWQLVHYWIQPSRCVPITDSGTRQRIDLAEPKIVSESELEGGRCRVVYVLDGKKADARAFGKLEEEGRLHQHLVLQGAMLSALTSGQYGDARTVVLGFTEKGWRQYQRDKKRKKNVLR</sequence>
<dbReference type="InterPro" id="IPR008969">
    <property type="entry name" value="CarboxyPept-like_regulatory"/>
</dbReference>
<accession>A0AAX2H271</accession>
<gene>
    <name evidence="1" type="ORF">AXF12_09765</name>
    <name evidence="2" type="ORF">SAMEA44541418_02204</name>
</gene>
<dbReference type="AlphaFoldDB" id="A0AAX2H271"/>
<dbReference type="EMBL" id="CP014227">
    <property type="protein sequence ID" value="AMD85771.1"/>
    <property type="molecule type" value="Genomic_DNA"/>
</dbReference>
<dbReference type="SUPFAM" id="SSF49464">
    <property type="entry name" value="Carboxypeptidase regulatory domain-like"/>
    <property type="match status" value="1"/>
</dbReference>
<organism evidence="2 4">
    <name type="scientific">Capnocytophaga haemolytica</name>
    <dbReference type="NCBI Taxonomy" id="45243"/>
    <lineage>
        <taxon>Bacteria</taxon>
        <taxon>Pseudomonadati</taxon>
        <taxon>Bacteroidota</taxon>
        <taxon>Flavobacteriia</taxon>
        <taxon>Flavobacteriales</taxon>
        <taxon>Flavobacteriaceae</taxon>
        <taxon>Capnocytophaga</taxon>
    </lineage>
</organism>
<reference evidence="1 3" key="1">
    <citation type="submission" date="2016-02" db="EMBL/GenBank/DDBJ databases">
        <authorList>
            <person name="Holder M.E."/>
            <person name="Ajami N.J."/>
            <person name="Petrosino J.F."/>
        </authorList>
    </citation>
    <scope>NUCLEOTIDE SEQUENCE [LARGE SCALE GENOMIC DNA]</scope>
    <source>
        <strain evidence="1 3">CCUG 32990</strain>
    </source>
</reference>
<dbReference type="Proteomes" id="UP000215539">
    <property type="component" value="Chromosome 1"/>
</dbReference>
<dbReference type="KEGG" id="chg:AXF12_09765"/>
<keyword evidence="3" id="KW-1185">Reference proteome</keyword>
<evidence type="ECO:0000313" key="3">
    <source>
        <dbReference type="Proteomes" id="UP000065822"/>
    </source>
</evidence>
<protein>
    <submittedName>
        <fullName evidence="2">TonB-linked outer membrane protein, SusC/RagA family</fullName>
    </submittedName>
</protein>
<proteinExistence type="predicted"/>
<dbReference type="EMBL" id="LT906449">
    <property type="protein sequence ID" value="SNV15954.1"/>
    <property type="molecule type" value="Genomic_DNA"/>
</dbReference>